<accession>A0A926HT75</accession>
<evidence type="ECO:0000256" key="4">
    <source>
        <dbReference type="ARBA" id="ARBA00022777"/>
    </source>
</evidence>
<gene>
    <name evidence="7" type="ORF">H8693_09735</name>
</gene>
<evidence type="ECO:0000313" key="7">
    <source>
        <dbReference type="EMBL" id="MBC8539207.1"/>
    </source>
</evidence>
<dbReference type="AlphaFoldDB" id="A0A926HT75"/>
<dbReference type="GO" id="GO:0005524">
    <property type="term" value="F:ATP binding"/>
    <property type="evidence" value="ECO:0007669"/>
    <property type="project" value="UniProtKB-KW"/>
</dbReference>
<dbReference type="EMBL" id="JACRSS010000005">
    <property type="protein sequence ID" value="MBC8539207.1"/>
    <property type="molecule type" value="Genomic_DNA"/>
</dbReference>
<dbReference type="PANTHER" id="PTHR43289:SF6">
    <property type="entry name" value="SERINE_THREONINE-PROTEIN KINASE NEKL-3"/>
    <property type="match status" value="1"/>
</dbReference>
<dbReference type="EC" id="2.7.11.1" evidence="1"/>
<dbReference type="SUPFAM" id="SSF56112">
    <property type="entry name" value="Protein kinase-like (PK-like)"/>
    <property type="match status" value="1"/>
</dbReference>
<dbReference type="InterPro" id="IPR008271">
    <property type="entry name" value="Ser/Thr_kinase_AS"/>
</dbReference>
<comment type="caution">
    <text evidence="7">The sequence shown here is derived from an EMBL/GenBank/DDBJ whole genome shotgun (WGS) entry which is preliminary data.</text>
</comment>
<evidence type="ECO:0000256" key="5">
    <source>
        <dbReference type="ARBA" id="ARBA00022840"/>
    </source>
</evidence>
<organism evidence="7 8">
    <name type="scientific">Guopingia tenuis</name>
    <dbReference type="NCBI Taxonomy" id="2763656"/>
    <lineage>
        <taxon>Bacteria</taxon>
        <taxon>Bacillati</taxon>
        <taxon>Bacillota</taxon>
        <taxon>Clostridia</taxon>
        <taxon>Christensenellales</taxon>
        <taxon>Christensenellaceae</taxon>
        <taxon>Guopingia</taxon>
    </lineage>
</organism>
<evidence type="ECO:0000259" key="6">
    <source>
        <dbReference type="PROSITE" id="PS50011"/>
    </source>
</evidence>
<dbReference type="PROSITE" id="PS50011">
    <property type="entry name" value="PROTEIN_KINASE_DOM"/>
    <property type="match status" value="1"/>
</dbReference>
<reference evidence="7" key="1">
    <citation type="submission" date="2020-08" db="EMBL/GenBank/DDBJ databases">
        <title>Genome public.</title>
        <authorList>
            <person name="Liu C."/>
            <person name="Sun Q."/>
        </authorList>
    </citation>
    <scope>NUCLEOTIDE SEQUENCE</scope>
    <source>
        <strain evidence="7">NSJ-63</strain>
    </source>
</reference>
<dbReference type="GO" id="GO:0004674">
    <property type="term" value="F:protein serine/threonine kinase activity"/>
    <property type="evidence" value="ECO:0007669"/>
    <property type="project" value="UniProtKB-KW"/>
</dbReference>
<dbReference type="PANTHER" id="PTHR43289">
    <property type="entry name" value="MITOGEN-ACTIVATED PROTEIN KINASE KINASE KINASE 20-RELATED"/>
    <property type="match status" value="1"/>
</dbReference>
<dbReference type="CDD" id="cd14014">
    <property type="entry name" value="STKc_PknB_like"/>
    <property type="match status" value="1"/>
</dbReference>
<keyword evidence="4 7" id="KW-0418">Kinase</keyword>
<name>A0A926HT75_9FIRM</name>
<evidence type="ECO:0000256" key="2">
    <source>
        <dbReference type="ARBA" id="ARBA00022679"/>
    </source>
</evidence>
<keyword evidence="3" id="KW-0547">Nucleotide-binding</keyword>
<evidence type="ECO:0000256" key="1">
    <source>
        <dbReference type="ARBA" id="ARBA00012513"/>
    </source>
</evidence>
<evidence type="ECO:0000313" key="8">
    <source>
        <dbReference type="Proteomes" id="UP000617951"/>
    </source>
</evidence>
<dbReference type="Pfam" id="PF00069">
    <property type="entry name" value="Pkinase"/>
    <property type="match status" value="1"/>
</dbReference>
<dbReference type="RefSeq" id="WP_249280810.1">
    <property type="nucleotide sequence ID" value="NZ_JACRSS010000005.1"/>
</dbReference>
<feature type="domain" description="Protein kinase" evidence="6">
    <location>
        <begin position="1"/>
        <end position="237"/>
    </location>
</feature>
<evidence type="ECO:0000256" key="3">
    <source>
        <dbReference type="ARBA" id="ARBA00022741"/>
    </source>
</evidence>
<dbReference type="Proteomes" id="UP000617951">
    <property type="component" value="Unassembled WGS sequence"/>
</dbReference>
<dbReference type="InterPro" id="IPR000719">
    <property type="entry name" value="Prot_kinase_dom"/>
</dbReference>
<keyword evidence="5" id="KW-0067">ATP-binding</keyword>
<protein>
    <recommendedName>
        <fullName evidence="1">non-specific serine/threonine protein kinase</fullName>
        <ecNumber evidence="1">2.7.11.1</ecNumber>
    </recommendedName>
</protein>
<dbReference type="InterPro" id="IPR011009">
    <property type="entry name" value="Kinase-like_dom_sf"/>
</dbReference>
<dbReference type="SMART" id="SM00220">
    <property type="entry name" value="S_TKc"/>
    <property type="match status" value="1"/>
</dbReference>
<proteinExistence type="predicted"/>
<keyword evidence="7" id="KW-0723">Serine/threonine-protein kinase</keyword>
<dbReference type="PROSITE" id="PS00108">
    <property type="entry name" value="PROTEIN_KINASE_ST"/>
    <property type="match status" value="1"/>
</dbReference>
<sequence length="237" mass="26887">MELSWLKDKINENYDLKIVLKQTGNSFVAVYQHKTLGKKLIVRQCRGSLEVFKKLKQFRDIHICSIYDVAEADGTLLILEEFIEGTTLANILQTRLFTPKETVLIAKQICYGLHVLHSKGIVHRDIKPENIIFDQNHDNRVIIIDFSAARIFKKYHEKDTQVMGTVGYAAPEQFGEAQTDARSDIYALGILLNVMLTGAHPSKCLAKGSLSKIIQKCINPIPSKRFNSVLELAKKLY</sequence>
<keyword evidence="8" id="KW-1185">Reference proteome</keyword>
<dbReference type="Gene3D" id="1.10.510.10">
    <property type="entry name" value="Transferase(Phosphotransferase) domain 1"/>
    <property type="match status" value="1"/>
</dbReference>
<keyword evidence="2" id="KW-0808">Transferase</keyword>